<dbReference type="SUPFAM" id="SSF143414">
    <property type="entry name" value="CcmK-like"/>
    <property type="match status" value="1"/>
</dbReference>
<dbReference type="GO" id="GO:0031469">
    <property type="term" value="C:bacterial microcompartment"/>
    <property type="evidence" value="ECO:0007669"/>
    <property type="project" value="UniProtKB-SubCell"/>
</dbReference>
<dbReference type="RefSeq" id="WP_149544559.1">
    <property type="nucleotide sequence ID" value="NZ_VTPS01000003.1"/>
</dbReference>
<dbReference type="InterPro" id="IPR050575">
    <property type="entry name" value="BMC_shell"/>
</dbReference>
<dbReference type="EMBL" id="VTPS01000003">
    <property type="protein sequence ID" value="TZE83002.1"/>
    <property type="molecule type" value="Genomic_DNA"/>
</dbReference>
<protein>
    <submittedName>
        <fullName evidence="6">BMC domain-containing protein</fullName>
    </submittedName>
</protein>
<keyword evidence="7" id="KW-1185">Reference proteome</keyword>
<accession>A0A5D8QES2</accession>
<name>A0A5D8QES2_9THEO</name>
<dbReference type="Gene3D" id="3.30.70.1710">
    <property type="match status" value="1"/>
</dbReference>
<reference evidence="6 7" key="1">
    <citation type="submission" date="2019-08" db="EMBL/GenBank/DDBJ databases">
        <title>Calorimonas adulescens gen. nov., sp. nov., an anaerobic thermophilic bacterium from Sakhalin hot spring.</title>
        <authorList>
            <person name="Khomyakova M.A."/>
            <person name="Merkel A.Y."/>
            <person name="Novikov A."/>
            <person name="Bonch-Osmolovskaya E.A."/>
            <person name="Slobodkin A.I."/>
        </authorList>
    </citation>
    <scope>NUCLEOTIDE SEQUENCE [LARGE SCALE GENOMIC DNA]</scope>
    <source>
        <strain evidence="6 7">A05MB</strain>
    </source>
</reference>
<dbReference type="AlphaFoldDB" id="A0A5D8QES2"/>
<comment type="caution">
    <text evidence="6">The sequence shown here is derived from an EMBL/GenBank/DDBJ whole genome shotgun (WGS) entry which is preliminary data.</text>
</comment>
<evidence type="ECO:0000313" key="6">
    <source>
        <dbReference type="EMBL" id="TZE83002.1"/>
    </source>
</evidence>
<evidence type="ECO:0000256" key="4">
    <source>
        <dbReference type="SAM" id="MobiDB-lite"/>
    </source>
</evidence>
<dbReference type="Pfam" id="PF00936">
    <property type="entry name" value="BMC"/>
    <property type="match status" value="1"/>
</dbReference>
<comment type="similarity">
    <text evidence="3">Belongs to the bacterial microcompartments protein family.</text>
</comment>
<dbReference type="CDD" id="cd07045">
    <property type="entry name" value="BMC_CcmK_like"/>
    <property type="match status" value="1"/>
</dbReference>
<feature type="domain" description="BMC" evidence="5">
    <location>
        <begin position="5"/>
        <end position="90"/>
    </location>
</feature>
<dbReference type="PANTHER" id="PTHR33941:SF11">
    <property type="entry name" value="BACTERIAL MICROCOMPARTMENT SHELL PROTEIN PDUJ"/>
    <property type="match status" value="1"/>
</dbReference>
<feature type="compositionally biased region" description="Polar residues" evidence="4">
    <location>
        <begin position="125"/>
        <end position="136"/>
    </location>
</feature>
<evidence type="ECO:0000256" key="2">
    <source>
        <dbReference type="ARBA" id="ARBA00024446"/>
    </source>
</evidence>
<proteinExistence type="inferred from homology"/>
<comment type="subcellular location">
    <subcellularLocation>
        <location evidence="1">Bacterial microcompartment</location>
    </subcellularLocation>
</comment>
<dbReference type="PANTHER" id="PTHR33941">
    <property type="entry name" value="PROPANEDIOL UTILIZATION PROTEIN PDUA"/>
    <property type="match status" value="1"/>
</dbReference>
<dbReference type="InterPro" id="IPR044872">
    <property type="entry name" value="CcmK/CsoS1_BMC"/>
</dbReference>
<sequence length="205" mass="22071">MDGEALGFIETVGLAAAIEAADTALKTANIELIGYELTKGGGMVTVKIKGDVSAVNTALVAAKANASKVGRVYATLVIPRPGDGTEMMVTTQSTVGLKSDGKEDTVAQKEGVEDSHSVQSRETEINMSLDSTGLDNNQREQEEQISDIEDNNPVEIEKDIFVLKDNAPQAGEVCNICHDPLCPRRKGQPRNLCIHYNEVYRGDHK</sequence>
<dbReference type="InterPro" id="IPR000249">
    <property type="entry name" value="BMC_dom"/>
</dbReference>
<evidence type="ECO:0000313" key="7">
    <source>
        <dbReference type="Proteomes" id="UP000322976"/>
    </source>
</evidence>
<dbReference type="Proteomes" id="UP000322976">
    <property type="component" value="Unassembled WGS sequence"/>
</dbReference>
<dbReference type="SMART" id="SM00877">
    <property type="entry name" value="BMC"/>
    <property type="match status" value="1"/>
</dbReference>
<evidence type="ECO:0000256" key="1">
    <source>
        <dbReference type="ARBA" id="ARBA00024322"/>
    </source>
</evidence>
<dbReference type="PROSITE" id="PS51930">
    <property type="entry name" value="BMC_2"/>
    <property type="match status" value="1"/>
</dbReference>
<feature type="region of interest" description="Disordered" evidence="4">
    <location>
        <begin position="98"/>
        <end position="145"/>
    </location>
</feature>
<evidence type="ECO:0000259" key="5">
    <source>
        <dbReference type="PROSITE" id="PS51930"/>
    </source>
</evidence>
<evidence type="ECO:0000256" key="3">
    <source>
        <dbReference type="PROSITE-ProRule" id="PRU01278"/>
    </source>
</evidence>
<feature type="compositionally biased region" description="Basic and acidic residues" evidence="4">
    <location>
        <begin position="99"/>
        <end position="124"/>
    </location>
</feature>
<gene>
    <name evidence="6" type="ORF">FWJ32_03370</name>
</gene>
<keyword evidence="2" id="KW-1283">Bacterial microcompartment</keyword>
<dbReference type="InterPro" id="IPR037233">
    <property type="entry name" value="CcmK-like_sf"/>
</dbReference>
<organism evidence="6 7">
    <name type="scientific">Calorimonas adulescens</name>
    <dbReference type="NCBI Taxonomy" id="2606906"/>
    <lineage>
        <taxon>Bacteria</taxon>
        <taxon>Bacillati</taxon>
        <taxon>Bacillota</taxon>
        <taxon>Clostridia</taxon>
        <taxon>Thermoanaerobacterales</taxon>
        <taxon>Thermoanaerobacteraceae</taxon>
        <taxon>Calorimonas</taxon>
    </lineage>
</organism>